<evidence type="ECO:0000313" key="6">
    <source>
        <dbReference type="Proteomes" id="UP000202259"/>
    </source>
</evidence>
<feature type="active site" description="Proton acceptor" evidence="4">
    <location>
        <position position="71"/>
    </location>
</feature>
<evidence type="ECO:0000256" key="1">
    <source>
        <dbReference type="ARBA" id="ARBA00001968"/>
    </source>
</evidence>
<evidence type="ECO:0000256" key="4">
    <source>
        <dbReference type="HAMAP-Rule" id="MF_00528"/>
    </source>
</evidence>
<dbReference type="PANTHER" id="PTHR43213:SF5">
    <property type="entry name" value="BIFUNCTIONAL DTTP_UTP PYROPHOSPHATASE_METHYLTRANSFERASE PROTEIN-RELATED"/>
    <property type="match status" value="1"/>
</dbReference>
<dbReference type="OrthoDB" id="9807767at2"/>
<reference evidence="5 6" key="1">
    <citation type="submission" date="2017-08" db="EMBL/GenBank/DDBJ databases">
        <title>Complete genome of Colwellia sp. NB097-1, a psychrophile bacterium ioslated from Bering Sea.</title>
        <authorList>
            <person name="Chen X."/>
        </authorList>
    </citation>
    <scope>NUCLEOTIDE SEQUENCE [LARGE SCALE GENOMIC DNA]</scope>
    <source>
        <strain evidence="5 6">NB097-1</strain>
    </source>
</reference>
<gene>
    <name evidence="5" type="ORF">B5D82_00175</name>
</gene>
<accession>A0A222G318</accession>
<name>A0A222G318_9GAMM</name>
<dbReference type="NCBIfam" id="TIGR00172">
    <property type="entry name" value="maf"/>
    <property type="match status" value="1"/>
</dbReference>
<dbReference type="CDD" id="cd00555">
    <property type="entry name" value="Maf"/>
    <property type="match status" value="1"/>
</dbReference>
<evidence type="ECO:0000256" key="3">
    <source>
        <dbReference type="ARBA" id="ARBA00023080"/>
    </source>
</evidence>
<dbReference type="KEGG" id="cber:B5D82_00175"/>
<dbReference type="Pfam" id="PF02545">
    <property type="entry name" value="Maf"/>
    <property type="match status" value="1"/>
</dbReference>
<dbReference type="RefSeq" id="WP_081148223.1">
    <property type="nucleotide sequence ID" value="NZ_CP020465.1"/>
</dbReference>
<feature type="site" description="Important for substrate specificity" evidence="4">
    <location>
        <position position="13"/>
    </location>
</feature>
<dbReference type="PANTHER" id="PTHR43213">
    <property type="entry name" value="BIFUNCTIONAL DTTP/UTP PYROPHOSPHATASE/METHYLTRANSFERASE PROTEIN-RELATED"/>
    <property type="match status" value="1"/>
</dbReference>
<comment type="similarity">
    <text evidence="4">Belongs to the Maf family. YhdE subfamily.</text>
</comment>
<comment type="caution">
    <text evidence="4">Lacks conserved residue(s) required for the propagation of feature annotation.</text>
</comment>
<dbReference type="EC" id="3.6.1.9" evidence="4"/>
<evidence type="ECO:0000313" key="5">
    <source>
        <dbReference type="EMBL" id="ASP46327.1"/>
    </source>
</evidence>
<protein>
    <recommendedName>
        <fullName evidence="4">dTTP/UTP pyrophosphatase</fullName>
        <shortName evidence="4">dTTPase/UTPase</shortName>
        <ecNumber evidence="4">3.6.1.9</ecNumber>
    </recommendedName>
    <alternativeName>
        <fullName evidence="4">Nucleoside triphosphate pyrophosphatase</fullName>
    </alternativeName>
    <alternativeName>
        <fullName evidence="4">Nucleotide pyrophosphatase</fullName>
        <shortName evidence="4">Nucleotide PPase</shortName>
    </alternativeName>
</protein>
<dbReference type="InterPro" id="IPR029001">
    <property type="entry name" value="ITPase-like_fam"/>
</dbReference>
<dbReference type="HAMAP" id="MF_00528">
    <property type="entry name" value="Maf"/>
    <property type="match status" value="1"/>
</dbReference>
<dbReference type="Gene3D" id="3.90.950.10">
    <property type="match status" value="1"/>
</dbReference>
<dbReference type="SUPFAM" id="SSF52972">
    <property type="entry name" value="ITPase-like"/>
    <property type="match status" value="1"/>
</dbReference>
<dbReference type="GO" id="GO:0036218">
    <property type="term" value="F:dTTP diphosphatase activity"/>
    <property type="evidence" value="ECO:0007669"/>
    <property type="project" value="RHEA"/>
</dbReference>
<comment type="subcellular location">
    <subcellularLocation>
        <location evidence="4">Cytoplasm</location>
    </subcellularLocation>
</comment>
<comment type="catalytic activity">
    <reaction evidence="4">
        <text>UTP + H2O = UMP + diphosphate + H(+)</text>
        <dbReference type="Rhea" id="RHEA:29395"/>
        <dbReference type="ChEBI" id="CHEBI:15377"/>
        <dbReference type="ChEBI" id="CHEBI:15378"/>
        <dbReference type="ChEBI" id="CHEBI:33019"/>
        <dbReference type="ChEBI" id="CHEBI:46398"/>
        <dbReference type="ChEBI" id="CHEBI:57865"/>
        <dbReference type="EC" id="3.6.1.9"/>
    </reaction>
</comment>
<evidence type="ECO:0000256" key="2">
    <source>
        <dbReference type="ARBA" id="ARBA00022801"/>
    </source>
</evidence>
<comment type="catalytic activity">
    <reaction evidence="4">
        <text>dTTP + H2O = dTMP + diphosphate + H(+)</text>
        <dbReference type="Rhea" id="RHEA:28534"/>
        <dbReference type="ChEBI" id="CHEBI:15377"/>
        <dbReference type="ChEBI" id="CHEBI:15378"/>
        <dbReference type="ChEBI" id="CHEBI:33019"/>
        <dbReference type="ChEBI" id="CHEBI:37568"/>
        <dbReference type="ChEBI" id="CHEBI:63528"/>
        <dbReference type="EC" id="3.6.1.9"/>
    </reaction>
</comment>
<keyword evidence="2 4" id="KW-0378">Hydrolase</keyword>
<dbReference type="AlphaFoldDB" id="A0A222G318"/>
<keyword evidence="6" id="KW-1185">Reference proteome</keyword>
<dbReference type="InterPro" id="IPR003697">
    <property type="entry name" value="Maf-like"/>
</dbReference>
<dbReference type="GO" id="GO:0005737">
    <property type="term" value="C:cytoplasm"/>
    <property type="evidence" value="ECO:0007669"/>
    <property type="project" value="UniProtKB-SubCell"/>
</dbReference>
<dbReference type="GO" id="GO:0036221">
    <property type="term" value="F:UTP diphosphatase activity"/>
    <property type="evidence" value="ECO:0007669"/>
    <property type="project" value="RHEA"/>
</dbReference>
<sequence>MSNTLILASQSPRRKELLEQLGYDFICLPADINESVLPQETPEQYVARLAIEKARVIAKQYDENVVVLGSDTSVIFGQHILGKPASLDECIAILTMLSGKSHQVVTAIAAVKGERSDVIVVKTEVDFKVLTEQEIKRYWQTGEPQDKAGAYGIQGIAGQFVKQIRGSYSAVVGLPLYETSQLLSAFGVKSSMTKD</sequence>
<keyword evidence="4" id="KW-0963">Cytoplasm</keyword>
<dbReference type="GO" id="GO:0009117">
    <property type="term" value="P:nucleotide metabolic process"/>
    <property type="evidence" value="ECO:0007669"/>
    <property type="project" value="UniProtKB-KW"/>
</dbReference>
<dbReference type="EMBL" id="CP020465">
    <property type="protein sequence ID" value="ASP46327.1"/>
    <property type="molecule type" value="Genomic_DNA"/>
</dbReference>
<keyword evidence="3 4" id="KW-0546">Nucleotide metabolism</keyword>
<dbReference type="Proteomes" id="UP000202259">
    <property type="component" value="Chromosome"/>
</dbReference>
<comment type="cofactor">
    <cofactor evidence="1 4">
        <name>a divalent metal cation</name>
        <dbReference type="ChEBI" id="CHEBI:60240"/>
    </cofactor>
</comment>
<comment type="function">
    <text evidence="4">Nucleoside triphosphate pyrophosphatase that hydrolyzes dTTP and UTP. May have a dual role in cell division arrest and in preventing the incorporation of modified nucleotides into cellular nucleic acids.</text>
</comment>
<feature type="site" description="Important for substrate specificity" evidence="4">
    <location>
        <position position="72"/>
    </location>
</feature>
<organism evidence="5 6">
    <name type="scientific">Cognaticolwellia beringensis</name>
    <dbReference type="NCBI Taxonomy" id="1967665"/>
    <lineage>
        <taxon>Bacteria</taxon>
        <taxon>Pseudomonadati</taxon>
        <taxon>Pseudomonadota</taxon>
        <taxon>Gammaproteobacteria</taxon>
        <taxon>Alteromonadales</taxon>
        <taxon>Colwelliaceae</taxon>
        <taxon>Cognaticolwellia</taxon>
    </lineage>
</organism>
<dbReference type="PIRSF" id="PIRSF006305">
    <property type="entry name" value="Maf"/>
    <property type="match status" value="1"/>
</dbReference>
<proteinExistence type="inferred from homology"/>
<feature type="site" description="Important for substrate specificity" evidence="4">
    <location>
        <position position="154"/>
    </location>
</feature>